<name>A0A502CP75_9MICO</name>
<gene>
    <name evidence="7" type="ORF">EAH86_17030</name>
</gene>
<dbReference type="GO" id="GO:0006865">
    <property type="term" value="P:amino acid transport"/>
    <property type="evidence" value="ECO:0007669"/>
    <property type="project" value="TreeGrafter"/>
</dbReference>
<keyword evidence="8" id="KW-1185">Reference proteome</keyword>
<feature type="compositionally biased region" description="Low complexity" evidence="4">
    <location>
        <begin position="39"/>
        <end position="54"/>
    </location>
</feature>
<organism evidence="7 8">
    <name type="scientific">Pedococcus bigeumensis</name>
    <dbReference type="NCBI Taxonomy" id="433644"/>
    <lineage>
        <taxon>Bacteria</taxon>
        <taxon>Bacillati</taxon>
        <taxon>Actinomycetota</taxon>
        <taxon>Actinomycetes</taxon>
        <taxon>Micrococcales</taxon>
        <taxon>Intrasporangiaceae</taxon>
        <taxon>Pedococcus</taxon>
    </lineage>
</organism>
<dbReference type="AlphaFoldDB" id="A0A502CP75"/>
<dbReference type="SMART" id="SM00062">
    <property type="entry name" value="PBPb"/>
    <property type="match status" value="1"/>
</dbReference>
<dbReference type="PANTHER" id="PTHR30085">
    <property type="entry name" value="AMINO ACID ABC TRANSPORTER PERMEASE"/>
    <property type="match status" value="1"/>
</dbReference>
<accession>A0A502CP75</accession>
<evidence type="ECO:0000313" key="7">
    <source>
        <dbReference type="EMBL" id="TPG13929.1"/>
    </source>
</evidence>
<feature type="chain" id="PRO_5021318029" evidence="5">
    <location>
        <begin position="27"/>
        <end position="341"/>
    </location>
</feature>
<dbReference type="RefSeq" id="WP_140742934.1">
    <property type="nucleotide sequence ID" value="NZ_RCZM01000006.1"/>
</dbReference>
<dbReference type="PANTHER" id="PTHR30085:SF6">
    <property type="entry name" value="ABC TRANSPORTER GLUTAMINE-BINDING PROTEIN GLNH"/>
    <property type="match status" value="1"/>
</dbReference>
<dbReference type="PROSITE" id="PS51257">
    <property type="entry name" value="PROKAR_LIPOPROTEIN"/>
    <property type="match status" value="1"/>
</dbReference>
<dbReference type="CDD" id="cd13690">
    <property type="entry name" value="PBP2_GluB"/>
    <property type="match status" value="1"/>
</dbReference>
<evidence type="ECO:0000313" key="8">
    <source>
        <dbReference type="Proteomes" id="UP000317722"/>
    </source>
</evidence>
<keyword evidence="2" id="KW-0813">Transport</keyword>
<dbReference type="EMBL" id="RCZM01000006">
    <property type="protein sequence ID" value="TPG13929.1"/>
    <property type="molecule type" value="Genomic_DNA"/>
</dbReference>
<dbReference type="OrthoDB" id="9807888at2"/>
<sequence length="341" mass="35269">MSRLGAAALATLATAAALLLASCADAGVYEATPVPGQQTSATSTTPSGTATTTPAPAPTNPDVTVANCLQSYAPPPQLPPPGQMPAGSTMARIQARGRLIAGVSADTLLLGSRDPVSGQIEGFDIDMLHAVSQAIFNNPNKIELRVITTAQRLPVLKAGSVDIVARNMTITCDRWKEIAFSSEYYRSGQKVMVHLGDTAQGGGPITGMADLVGKKVCAPNASTSMTKLRTFAGVIPVGADTHTGCLVLFQEGKVDAITGDDTVLAGLAVQDPYALVVKAPAFTAEPYGLGFNAANVDFVAFVNGVLAQVRADGQWTKSYNTWLSALGKAPTPPVAVYGRTR</sequence>
<comment type="similarity">
    <text evidence="1">Belongs to the bacterial solute-binding protein 3 family.</text>
</comment>
<comment type="caution">
    <text evidence="7">The sequence shown here is derived from an EMBL/GenBank/DDBJ whole genome shotgun (WGS) entry which is preliminary data.</text>
</comment>
<reference evidence="7 8" key="1">
    <citation type="journal article" date="2019" name="Environ. Microbiol.">
        <title>Species interactions and distinct microbial communities in high Arctic permafrost affected cryosols are associated with the CH4 and CO2 gas fluxes.</title>
        <authorList>
            <person name="Altshuler I."/>
            <person name="Hamel J."/>
            <person name="Turney S."/>
            <person name="Magnuson E."/>
            <person name="Levesque R."/>
            <person name="Greer C."/>
            <person name="Whyte L.G."/>
        </authorList>
    </citation>
    <scope>NUCLEOTIDE SEQUENCE [LARGE SCALE GENOMIC DNA]</scope>
    <source>
        <strain evidence="7 8">S9.3A</strain>
    </source>
</reference>
<proteinExistence type="inferred from homology"/>
<evidence type="ECO:0000256" key="3">
    <source>
        <dbReference type="ARBA" id="ARBA00022729"/>
    </source>
</evidence>
<evidence type="ECO:0000259" key="6">
    <source>
        <dbReference type="SMART" id="SM00062"/>
    </source>
</evidence>
<feature type="compositionally biased region" description="Pro residues" evidence="4">
    <location>
        <begin position="73"/>
        <end position="83"/>
    </location>
</feature>
<feature type="domain" description="Solute-binding protein family 3/N-terminal" evidence="6">
    <location>
        <begin position="98"/>
        <end position="326"/>
    </location>
</feature>
<dbReference type="Gene3D" id="3.40.190.10">
    <property type="entry name" value="Periplasmic binding protein-like II"/>
    <property type="match status" value="2"/>
</dbReference>
<evidence type="ECO:0000256" key="5">
    <source>
        <dbReference type="SAM" id="SignalP"/>
    </source>
</evidence>
<dbReference type="SUPFAM" id="SSF53850">
    <property type="entry name" value="Periplasmic binding protein-like II"/>
    <property type="match status" value="1"/>
</dbReference>
<feature type="region of interest" description="Disordered" evidence="4">
    <location>
        <begin position="69"/>
        <end position="88"/>
    </location>
</feature>
<evidence type="ECO:0000256" key="4">
    <source>
        <dbReference type="SAM" id="MobiDB-lite"/>
    </source>
</evidence>
<dbReference type="Proteomes" id="UP000317722">
    <property type="component" value="Unassembled WGS sequence"/>
</dbReference>
<evidence type="ECO:0000256" key="1">
    <source>
        <dbReference type="ARBA" id="ARBA00010333"/>
    </source>
</evidence>
<dbReference type="GO" id="GO:0030288">
    <property type="term" value="C:outer membrane-bounded periplasmic space"/>
    <property type="evidence" value="ECO:0007669"/>
    <property type="project" value="TreeGrafter"/>
</dbReference>
<dbReference type="GO" id="GO:0005576">
    <property type="term" value="C:extracellular region"/>
    <property type="evidence" value="ECO:0007669"/>
    <property type="project" value="TreeGrafter"/>
</dbReference>
<feature type="region of interest" description="Disordered" evidence="4">
    <location>
        <begin position="35"/>
        <end position="62"/>
    </location>
</feature>
<dbReference type="InterPro" id="IPR051455">
    <property type="entry name" value="Bact_solute-bind_prot3"/>
</dbReference>
<protein>
    <submittedName>
        <fullName evidence="7">Glutamate ABC transporter substrate-binding protein</fullName>
    </submittedName>
</protein>
<dbReference type="InterPro" id="IPR001638">
    <property type="entry name" value="Solute-binding_3/MltF_N"/>
</dbReference>
<dbReference type="Pfam" id="PF00497">
    <property type="entry name" value="SBP_bac_3"/>
    <property type="match status" value="1"/>
</dbReference>
<evidence type="ECO:0000256" key="2">
    <source>
        <dbReference type="ARBA" id="ARBA00022448"/>
    </source>
</evidence>
<feature type="signal peptide" evidence="5">
    <location>
        <begin position="1"/>
        <end position="26"/>
    </location>
</feature>
<keyword evidence="3 5" id="KW-0732">Signal</keyword>